<evidence type="ECO:0000259" key="16">
    <source>
        <dbReference type="Pfam" id="PF16491"/>
    </source>
</evidence>
<keyword evidence="6" id="KW-0256">Endoplasmic reticulum</keyword>
<keyword evidence="5 13" id="KW-0378">Hydrolase</keyword>
<dbReference type="EMBL" id="JAERQG010000001">
    <property type="protein sequence ID" value="MBL0764811.1"/>
    <property type="molecule type" value="Genomic_DNA"/>
</dbReference>
<accession>A0A937DJ37</accession>
<evidence type="ECO:0000256" key="10">
    <source>
        <dbReference type="ARBA" id="ARBA00023136"/>
    </source>
</evidence>
<feature type="domain" description="CAAX prenyl protease 1 N-terminal" evidence="16">
    <location>
        <begin position="36"/>
        <end position="206"/>
    </location>
</feature>
<keyword evidence="8 14" id="KW-1133">Transmembrane helix</keyword>
<feature type="transmembrane region" description="Helical" evidence="14">
    <location>
        <begin position="6"/>
        <end position="29"/>
    </location>
</feature>
<feature type="transmembrane region" description="Helical" evidence="14">
    <location>
        <begin position="293"/>
        <end position="313"/>
    </location>
</feature>
<comment type="caution">
    <text evidence="17">The sequence shown here is derived from an EMBL/GenBank/DDBJ whole genome shotgun (WGS) entry which is preliminary data.</text>
</comment>
<evidence type="ECO:0000256" key="4">
    <source>
        <dbReference type="ARBA" id="ARBA00022723"/>
    </source>
</evidence>
<feature type="transmembrane region" description="Helical" evidence="14">
    <location>
        <begin position="325"/>
        <end position="348"/>
    </location>
</feature>
<keyword evidence="9 13" id="KW-0482">Metalloprotease</keyword>
<evidence type="ECO:0000256" key="5">
    <source>
        <dbReference type="ARBA" id="ARBA00022801"/>
    </source>
</evidence>
<dbReference type="Gene3D" id="3.30.2010.10">
    <property type="entry name" value="Metalloproteases ('zincins'), catalytic domain"/>
    <property type="match status" value="1"/>
</dbReference>
<feature type="binding site" evidence="12">
    <location>
        <position position="357"/>
    </location>
    <ligand>
        <name>Zn(2+)</name>
        <dbReference type="ChEBI" id="CHEBI:29105"/>
        <note>catalytic</note>
    </ligand>
</feature>
<dbReference type="InterPro" id="IPR036259">
    <property type="entry name" value="MFS_trans_sf"/>
</dbReference>
<keyword evidence="10 14" id="KW-0472">Membrane</keyword>
<evidence type="ECO:0000313" key="18">
    <source>
        <dbReference type="Proteomes" id="UP000642920"/>
    </source>
</evidence>
<keyword evidence="3 14" id="KW-0812">Transmembrane</keyword>
<dbReference type="FunFam" id="3.30.2010.10:FF:000002">
    <property type="entry name" value="CAAX prenyl protease"/>
    <property type="match status" value="1"/>
</dbReference>
<dbReference type="GO" id="GO:0071586">
    <property type="term" value="P:CAAX-box protein processing"/>
    <property type="evidence" value="ECO:0007669"/>
    <property type="project" value="InterPro"/>
</dbReference>
<evidence type="ECO:0000256" key="9">
    <source>
        <dbReference type="ARBA" id="ARBA00023049"/>
    </source>
</evidence>
<evidence type="ECO:0000256" key="8">
    <source>
        <dbReference type="ARBA" id="ARBA00022989"/>
    </source>
</evidence>
<feature type="transmembrane region" description="Helical" evidence="14">
    <location>
        <begin position="151"/>
        <end position="171"/>
    </location>
</feature>
<dbReference type="Pfam" id="PF16491">
    <property type="entry name" value="Peptidase_M48_N"/>
    <property type="match status" value="1"/>
</dbReference>
<keyword evidence="18" id="KW-1185">Reference proteome</keyword>
<evidence type="ECO:0000256" key="12">
    <source>
        <dbReference type="PIRSR" id="PIRSR627057-2"/>
    </source>
</evidence>
<evidence type="ECO:0000259" key="15">
    <source>
        <dbReference type="Pfam" id="PF01435"/>
    </source>
</evidence>
<keyword evidence="2 13" id="KW-0645">Protease</keyword>
<evidence type="ECO:0000256" key="7">
    <source>
        <dbReference type="ARBA" id="ARBA00022833"/>
    </source>
</evidence>
<evidence type="ECO:0000256" key="13">
    <source>
        <dbReference type="RuleBase" id="RU003983"/>
    </source>
</evidence>
<dbReference type="GO" id="GO:0004222">
    <property type="term" value="F:metalloendopeptidase activity"/>
    <property type="evidence" value="ECO:0007669"/>
    <property type="project" value="InterPro"/>
</dbReference>
<dbReference type="InterPro" id="IPR027057">
    <property type="entry name" value="CAXX_Prtase_1"/>
</dbReference>
<dbReference type="Pfam" id="PF01435">
    <property type="entry name" value="Peptidase_M48"/>
    <property type="match status" value="1"/>
</dbReference>
<evidence type="ECO:0000256" key="6">
    <source>
        <dbReference type="ARBA" id="ARBA00022824"/>
    </source>
</evidence>
<dbReference type="SUPFAM" id="SSF103473">
    <property type="entry name" value="MFS general substrate transporter"/>
    <property type="match status" value="1"/>
</dbReference>
<comment type="subcellular location">
    <subcellularLocation>
        <location evidence="1">Endoplasmic reticulum membrane</location>
        <topology evidence="1">Multi-pass membrane protein</topology>
    </subcellularLocation>
</comment>
<evidence type="ECO:0000256" key="1">
    <source>
        <dbReference type="ARBA" id="ARBA00004477"/>
    </source>
</evidence>
<dbReference type="AlphaFoldDB" id="A0A937DJ37"/>
<dbReference type="GO" id="GO:0046872">
    <property type="term" value="F:metal ion binding"/>
    <property type="evidence" value="ECO:0007669"/>
    <property type="project" value="UniProtKB-KW"/>
</dbReference>
<organism evidence="17 18">
    <name type="scientific">Marivirga atlantica</name>
    <dbReference type="NCBI Taxonomy" id="1548457"/>
    <lineage>
        <taxon>Bacteria</taxon>
        <taxon>Pseudomonadati</taxon>
        <taxon>Bacteroidota</taxon>
        <taxon>Cytophagia</taxon>
        <taxon>Cytophagales</taxon>
        <taxon>Marivirgaceae</taxon>
        <taxon>Marivirga</taxon>
    </lineage>
</organism>
<keyword evidence="4 12" id="KW-0479">Metal-binding</keyword>
<dbReference type="CDD" id="cd07343">
    <property type="entry name" value="M48A_Zmpste24p_like"/>
    <property type="match status" value="1"/>
</dbReference>
<dbReference type="Proteomes" id="UP000642920">
    <property type="component" value="Unassembled WGS sequence"/>
</dbReference>
<feature type="transmembrane region" description="Helical" evidence="14">
    <location>
        <begin position="177"/>
        <end position="196"/>
    </location>
</feature>
<protein>
    <submittedName>
        <fullName evidence="17">M48 family metallopeptidase</fullName>
    </submittedName>
</protein>
<dbReference type="PANTHER" id="PTHR10120">
    <property type="entry name" value="CAAX PRENYL PROTEASE 1"/>
    <property type="match status" value="1"/>
</dbReference>
<evidence type="ECO:0000256" key="3">
    <source>
        <dbReference type="ARBA" id="ARBA00022692"/>
    </source>
</evidence>
<feature type="active site" evidence="11">
    <location>
        <position position="280"/>
    </location>
</feature>
<feature type="binding site" evidence="12">
    <location>
        <position position="283"/>
    </location>
    <ligand>
        <name>Zn(2+)</name>
        <dbReference type="ChEBI" id="CHEBI:29105"/>
        <note>catalytic</note>
    </ligand>
</feature>
<sequence>MQLHTEAFLTIILVIITGEYLLTTLIDLLNLGKDSTTKVPDSVKLFYNQEKYKKALAYQRENTYFGLINGFFSLILILLVVIFGLLGWLDEWVSHYFYSLVGQTLAFFGIIFLINDLLNTPFQLYATFKIEDRYGFNKATLKTFFLDKLKGYVLTALLGGILIALLIFLIISLGQSFWWIFWIVISVFMIGMNFFYTSWIVPLFNKLTPLDEGELRTAIMEYGKSVEFPINNIFVIDGSKRSTKANAYFSGFGSRKKIVLFDTLIEKHTTEELVAILAHEVGHYKLKHTYSGMFSGILQIGVMLFIMSFMIFQPTLSEALGTDRLSFGVNFIAFGIIYTPISLLTGLLSNFISRKHEFEADNFAAKTYKGEALATALKKLSVDNLSNLRPHSLYVFFHYSHPPLLKRLAAIERTA</sequence>
<evidence type="ECO:0000256" key="14">
    <source>
        <dbReference type="SAM" id="Phobius"/>
    </source>
</evidence>
<keyword evidence="7 12" id="KW-0862">Zinc</keyword>
<comment type="cofactor">
    <cofactor evidence="12 13">
        <name>Zn(2+)</name>
        <dbReference type="ChEBI" id="CHEBI:29105"/>
    </cofactor>
    <text evidence="12 13">Binds 1 zinc ion per subunit.</text>
</comment>
<feature type="transmembrane region" description="Helical" evidence="14">
    <location>
        <begin position="64"/>
        <end position="89"/>
    </location>
</feature>
<proteinExistence type="inferred from homology"/>
<gene>
    <name evidence="17" type="ORF">JKP34_06080</name>
</gene>
<feature type="active site" description="Proton donor" evidence="11">
    <location>
        <position position="361"/>
    </location>
</feature>
<feature type="domain" description="Peptidase M48" evidence="15">
    <location>
        <begin position="210"/>
        <end position="414"/>
    </location>
</feature>
<reference evidence="17" key="1">
    <citation type="submission" date="2021-01" db="EMBL/GenBank/DDBJ databases">
        <title>Marivirga sp. nov., isolated from intertidal surface sediments.</title>
        <authorList>
            <person name="Zhang M."/>
        </authorList>
    </citation>
    <scope>NUCLEOTIDE SEQUENCE</scope>
    <source>
        <strain evidence="17">SM1354</strain>
    </source>
</reference>
<evidence type="ECO:0000313" key="17">
    <source>
        <dbReference type="EMBL" id="MBL0764811.1"/>
    </source>
</evidence>
<name>A0A937DJ37_9BACT</name>
<comment type="similarity">
    <text evidence="13">Belongs to the peptidase M48 family.</text>
</comment>
<evidence type="ECO:0000256" key="2">
    <source>
        <dbReference type="ARBA" id="ARBA00022670"/>
    </source>
</evidence>
<dbReference type="InterPro" id="IPR001915">
    <property type="entry name" value="Peptidase_M48"/>
</dbReference>
<feature type="transmembrane region" description="Helical" evidence="14">
    <location>
        <begin position="95"/>
        <end position="114"/>
    </location>
</feature>
<feature type="binding site" evidence="12">
    <location>
        <position position="279"/>
    </location>
    <ligand>
        <name>Zn(2+)</name>
        <dbReference type="ChEBI" id="CHEBI:29105"/>
        <note>catalytic</note>
    </ligand>
</feature>
<evidence type="ECO:0000256" key="11">
    <source>
        <dbReference type="PIRSR" id="PIRSR627057-1"/>
    </source>
</evidence>
<dbReference type="RefSeq" id="WP_201918734.1">
    <property type="nucleotide sequence ID" value="NZ_JAERQG010000001.1"/>
</dbReference>
<dbReference type="InterPro" id="IPR032456">
    <property type="entry name" value="Peptidase_M48_N"/>
</dbReference>